<sequence length="406" mass="45367">MQKNVLYIFIGFIFLLAISGCNNKSSEKLSIEALPIDAVVNGNILTGPSVLNDPDRFVWGGSVLKGDDGKYHMIYNVFECGDSLPAFTDGWVLHSKLAYAVSDYPDRDFKLKKIVLRGQALNGDSTAWDAQMVSNPHLKKFKGKYYLYYIGSKDPGVQPVGSPGEKLSKRNRVQQNQKIAVIEFDSFEDLMEGNFSRPDEPLLSPRTRVKPDNIVNPSPEGTQPKPDNIIVVNPAVTYRPADGKYLLYFKGNLYDPNWRGVHGVALSDSPTGPFTPLDDIIFDFRTEDGKIASAEDPYVWYHKTQQKFYAVFKDFSGKITGADPGLAILESIDGIKWTKPADPFFMKKQVVLQSGDTIKVDRLERPQMLIDEEGNPQVLYAACSIININPTKKGESFNVQIPLQVK</sequence>
<dbReference type="Gene3D" id="2.115.10.20">
    <property type="entry name" value="Glycosyl hydrolase domain, family 43"/>
    <property type="match status" value="2"/>
</dbReference>
<protein>
    <recommendedName>
        <fullName evidence="4">Sucrase</fullName>
    </recommendedName>
</protein>
<gene>
    <name evidence="2" type="ORF">LH29_03255</name>
</gene>
<evidence type="ECO:0008006" key="4">
    <source>
        <dbReference type="Google" id="ProtNLM"/>
    </source>
</evidence>
<evidence type="ECO:0000313" key="3">
    <source>
        <dbReference type="Proteomes" id="UP000032544"/>
    </source>
</evidence>
<feature type="region of interest" description="Disordered" evidence="1">
    <location>
        <begin position="195"/>
        <end position="228"/>
    </location>
</feature>
<reference evidence="2 3" key="1">
    <citation type="submission" date="2014-09" db="EMBL/GenBank/DDBJ databases">
        <title>Draft Genome Sequence of Draconibacterium sp. JN14CK-3.</title>
        <authorList>
            <person name="Dong C."/>
            <person name="Lai Q."/>
            <person name="Shao Z."/>
        </authorList>
    </citation>
    <scope>NUCLEOTIDE SEQUENCE [LARGE SCALE GENOMIC DNA]</scope>
    <source>
        <strain evidence="2 3">JN14CK-3</strain>
    </source>
</reference>
<dbReference type="PATRIC" id="fig|1544798.3.peg.671"/>
<keyword evidence="3" id="KW-1185">Reference proteome</keyword>
<dbReference type="PROSITE" id="PS51257">
    <property type="entry name" value="PROKAR_LIPOPROTEIN"/>
    <property type="match status" value="1"/>
</dbReference>
<proteinExistence type="predicted"/>
<evidence type="ECO:0000256" key="1">
    <source>
        <dbReference type="SAM" id="MobiDB-lite"/>
    </source>
</evidence>
<dbReference type="SUPFAM" id="SSF75005">
    <property type="entry name" value="Arabinanase/levansucrase/invertase"/>
    <property type="match status" value="2"/>
</dbReference>
<comment type="caution">
    <text evidence="2">The sequence shown here is derived from an EMBL/GenBank/DDBJ whole genome shotgun (WGS) entry which is preliminary data.</text>
</comment>
<name>A0A0D8JBZ6_9BACT</name>
<dbReference type="OrthoDB" id="9794572at2"/>
<dbReference type="CDD" id="cd08994">
    <property type="entry name" value="GH43_62_32_68_117_130-like"/>
    <property type="match status" value="1"/>
</dbReference>
<dbReference type="InterPro" id="IPR023296">
    <property type="entry name" value="Glyco_hydro_beta-prop_sf"/>
</dbReference>
<organism evidence="2 3">
    <name type="scientific">Draconibacterium sediminis</name>
    <dbReference type="NCBI Taxonomy" id="1544798"/>
    <lineage>
        <taxon>Bacteria</taxon>
        <taxon>Pseudomonadati</taxon>
        <taxon>Bacteroidota</taxon>
        <taxon>Bacteroidia</taxon>
        <taxon>Marinilabiliales</taxon>
        <taxon>Prolixibacteraceae</taxon>
        <taxon>Draconibacterium</taxon>
    </lineage>
</organism>
<dbReference type="AlphaFoldDB" id="A0A0D8JBZ6"/>
<dbReference type="EMBL" id="JRHC01000001">
    <property type="protein sequence ID" value="KJF44515.1"/>
    <property type="molecule type" value="Genomic_DNA"/>
</dbReference>
<accession>A0A0D8JBZ6</accession>
<evidence type="ECO:0000313" key="2">
    <source>
        <dbReference type="EMBL" id="KJF44515.1"/>
    </source>
</evidence>
<dbReference type="RefSeq" id="WP_045026063.1">
    <property type="nucleotide sequence ID" value="NZ_JRHC01000001.1"/>
</dbReference>
<dbReference type="Proteomes" id="UP000032544">
    <property type="component" value="Unassembled WGS sequence"/>
</dbReference>
<dbReference type="STRING" id="1544798.LH29_03255"/>